<gene>
    <name evidence="2" type="ORF">AEth_01852</name>
</gene>
<dbReference type="Proteomes" id="UP000291831">
    <property type="component" value="Unassembled WGS sequence"/>
</dbReference>
<protein>
    <recommendedName>
        <fullName evidence="4">Beta-ketoacyl-ACP reductase</fullName>
    </recommendedName>
</protein>
<organism evidence="2 3">
    <name type="scientific">Candidatus Argoarchaeum ethanivorans</name>
    <dbReference type="NCBI Taxonomy" id="2608793"/>
    <lineage>
        <taxon>Archaea</taxon>
        <taxon>Methanobacteriati</taxon>
        <taxon>Methanobacteriota</taxon>
        <taxon>Stenosarchaea group</taxon>
        <taxon>Methanomicrobia</taxon>
        <taxon>Methanosarcinales</taxon>
        <taxon>Methanosarcinales incertae sedis</taxon>
        <taxon>GOM Arc I cluster</taxon>
        <taxon>Candidatus Argoarchaeum</taxon>
    </lineage>
</organism>
<dbReference type="InterPro" id="IPR002347">
    <property type="entry name" value="SDR_fam"/>
</dbReference>
<name>A0A8B3S0U3_9EURY</name>
<reference evidence="3" key="1">
    <citation type="submission" date="2019-01" db="EMBL/GenBank/DDBJ databases">
        <title>Anaerobic oxidation of ethane by archaea from a marine hydrocarbon seep.</title>
        <authorList>
            <person name="Musat F."/>
        </authorList>
    </citation>
    <scope>NUCLEOTIDE SEQUENCE [LARGE SCALE GENOMIC DNA]</scope>
</reference>
<dbReference type="InterPro" id="IPR036291">
    <property type="entry name" value="NAD(P)-bd_dom_sf"/>
</dbReference>
<comment type="similarity">
    <text evidence="1">Belongs to the short-chain dehydrogenases/reductases (SDR) family.</text>
</comment>
<dbReference type="EMBL" id="RPGO01000040">
    <property type="protein sequence ID" value="RZB28592.1"/>
    <property type="molecule type" value="Genomic_DNA"/>
</dbReference>
<dbReference type="CDD" id="cd05233">
    <property type="entry name" value="SDR_c"/>
    <property type="match status" value="1"/>
</dbReference>
<dbReference type="SUPFAM" id="SSF51735">
    <property type="entry name" value="NAD(P)-binding Rossmann-fold domains"/>
    <property type="match status" value="1"/>
</dbReference>
<dbReference type="AlphaFoldDB" id="A0A8B3S0U3"/>
<dbReference type="InterPro" id="IPR050259">
    <property type="entry name" value="SDR"/>
</dbReference>
<evidence type="ECO:0000256" key="1">
    <source>
        <dbReference type="ARBA" id="ARBA00006484"/>
    </source>
</evidence>
<evidence type="ECO:0008006" key="4">
    <source>
        <dbReference type="Google" id="ProtNLM"/>
    </source>
</evidence>
<dbReference type="PRINTS" id="PR00081">
    <property type="entry name" value="GDHRDH"/>
</dbReference>
<dbReference type="Pfam" id="PF00106">
    <property type="entry name" value="adh_short"/>
    <property type="match status" value="1"/>
</dbReference>
<accession>A0A8B3S0U3</accession>
<dbReference type="PANTHER" id="PTHR42879">
    <property type="entry name" value="3-OXOACYL-(ACYL-CARRIER-PROTEIN) REDUCTASE"/>
    <property type="match status" value="1"/>
</dbReference>
<proteinExistence type="inferred from homology"/>
<evidence type="ECO:0000313" key="3">
    <source>
        <dbReference type="Proteomes" id="UP000291831"/>
    </source>
</evidence>
<evidence type="ECO:0000313" key="2">
    <source>
        <dbReference type="EMBL" id="RZB28592.1"/>
    </source>
</evidence>
<dbReference type="PANTHER" id="PTHR42879:SF2">
    <property type="entry name" value="3-OXOACYL-[ACYL-CARRIER-PROTEIN] REDUCTASE FABG"/>
    <property type="match status" value="1"/>
</dbReference>
<sequence>MTNYQKTALVTGMSRGIGKAICEKLVREGYFVYGTYNTGKQEAEKIKETLKSVEIFQVDFKNREQTLAILDKLKDFQFDAIINNAGMFEWENFKKFDFQIWYDTIEVNLNAPLLISIKLQNNINEYGSIVNVASVSTI</sequence>
<dbReference type="Gene3D" id="3.40.50.720">
    <property type="entry name" value="NAD(P)-binding Rossmann-like Domain"/>
    <property type="match status" value="1"/>
</dbReference>
<comment type="caution">
    <text evidence="2">The sequence shown here is derived from an EMBL/GenBank/DDBJ whole genome shotgun (WGS) entry which is preliminary data.</text>
</comment>